<dbReference type="SUPFAM" id="SSF52540">
    <property type="entry name" value="P-loop containing nucleoside triphosphate hydrolases"/>
    <property type="match status" value="1"/>
</dbReference>
<dbReference type="GO" id="GO:0003723">
    <property type="term" value="F:RNA binding"/>
    <property type="evidence" value="ECO:0007669"/>
    <property type="project" value="TreeGrafter"/>
</dbReference>
<keyword evidence="2" id="KW-0347">Helicase</keyword>
<keyword evidence="2" id="KW-0547">Nucleotide-binding</keyword>
<dbReference type="CDD" id="cd18791">
    <property type="entry name" value="SF2_C_RHA"/>
    <property type="match status" value="1"/>
</dbReference>
<dbReference type="InterPro" id="IPR027417">
    <property type="entry name" value="P-loop_NTPase"/>
</dbReference>
<evidence type="ECO:0000313" key="2">
    <source>
        <dbReference type="EMBL" id="JAQ05741.1"/>
    </source>
</evidence>
<dbReference type="EMBL" id="GDHC01012888">
    <property type="protein sequence ID" value="JAQ05741.1"/>
    <property type="molecule type" value="Transcribed_RNA"/>
</dbReference>
<keyword evidence="2" id="KW-0067">ATP-binding</keyword>
<dbReference type="AlphaFoldDB" id="A0A146LBT7"/>
<accession>A0A146LBT7</accession>
<feature type="domain" description="Helicase C-terminal" evidence="1">
    <location>
        <begin position="32"/>
        <end position="202"/>
    </location>
</feature>
<dbReference type="PANTHER" id="PTHR18934:SF213">
    <property type="entry name" value="3'-5' RNA HELICASE YTHDC2"/>
    <property type="match status" value="1"/>
</dbReference>
<sequence>MLWRCGLVPRNVTHATTHAGLRVIFAVDCAPNFPTFSGNILLFLPGVHHIEVLTQRITGNTLFASVRDAVGITTLHSNVDPSTYAHLFRATPRPRKLQIILATNIAETGVTIPNVGLVLDSGKENQLHSHSTSPTASTSQLQCVCISQASAVQRRGRSGRTNPGVCVHVYTRQTYDRFVRHTVPEILRIPVQEAVVHTMLCAPPQHVFAILHQMLDPPSSQALRHALFVLQRSGVITVSSPAPPTPPQSTCNSVGGLDSHSNADGPATAASVAVYDITLTVQARQLLPYPFPL</sequence>
<evidence type="ECO:0000259" key="1">
    <source>
        <dbReference type="PROSITE" id="PS51194"/>
    </source>
</evidence>
<gene>
    <name evidence="2" type="primary">DHX29</name>
    <name evidence="2" type="ORF">g.25713</name>
</gene>
<dbReference type="GO" id="GO:0004386">
    <property type="term" value="F:helicase activity"/>
    <property type="evidence" value="ECO:0007669"/>
    <property type="project" value="UniProtKB-KW"/>
</dbReference>
<dbReference type="Pfam" id="PF00271">
    <property type="entry name" value="Helicase_C"/>
    <property type="match status" value="1"/>
</dbReference>
<protein>
    <submittedName>
        <fullName evidence="2">ATP-dependent RNA helicase DHX29</fullName>
    </submittedName>
</protein>
<organism evidence="2">
    <name type="scientific">Lygus hesperus</name>
    <name type="common">Western plant bug</name>
    <dbReference type="NCBI Taxonomy" id="30085"/>
    <lineage>
        <taxon>Eukaryota</taxon>
        <taxon>Metazoa</taxon>
        <taxon>Ecdysozoa</taxon>
        <taxon>Arthropoda</taxon>
        <taxon>Hexapoda</taxon>
        <taxon>Insecta</taxon>
        <taxon>Pterygota</taxon>
        <taxon>Neoptera</taxon>
        <taxon>Paraneoptera</taxon>
        <taxon>Hemiptera</taxon>
        <taxon>Heteroptera</taxon>
        <taxon>Panheteroptera</taxon>
        <taxon>Cimicomorpha</taxon>
        <taxon>Miridae</taxon>
        <taxon>Mirini</taxon>
        <taxon>Lygus</taxon>
    </lineage>
</organism>
<proteinExistence type="predicted"/>
<dbReference type="InterPro" id="IPR001650">
    <property type="entry name" value="Helicase_C-like"/>
</dbReference>
<reference evidence="2" key="1">
    <citation type="journal article" date="2016" name="Gigascience">
        <title>De novo construction of an expanded transcriptome assembly for the western tarnished plant bug, Lygus hesperus.</title>
        <authorList>
            <person name="Tassone E.E."/>
            <person name="Geib S.M."/>
            <person name="Hall B."/>
            <person name="Fabrick J.A."/>
            <person name="Brent C.S."/>
            <person name="Hull J.J."/>
        </authorList>
    </citation>
    <scope>NUCLEOTIDE SEQUENCE</scope>
</reference>
<dbReference type="Gene3D" id="3.40.50.300">
    <property type="entry name" value="P-loop containing nucleotide triphosphate hydrolases"/>
    <property type="match status" value="1"/>
</dbReference>
<keyword evidence="2" id="KW-0378">Hydrolase</keyword>
<name>A0A146LBT7_LYGHE</name>
<dbReference type="PROSITE" id="PS51194">
    <property type="entry name" value="HELICASE_CTER"/>
    <property type="match status" value="1"/>
</dbReference>
<dbReference type="PANTHER" id="PTHR18934">
    <property type="entry name" value="ATP-DEPENDENT RNA HELICASE"/>
    <property type="match status" value="1"/>
</dbReference>
<dbReference type="SMART" id="SM00490">
    <property type="entry name" value="HELICc"/>
    <property type="match status" value="1"/>
</dbReference>